<feature type="chain" id="PRO_5045703249" evidence="9">
    <location>
        <begin position="24"/>
        <end position="412"/>
    </location>
</feature>
<protein>
    <submittedName>
        <fullName evidence="11">Ig-like domain-containing protein</fullName>
    </submittedName>
</protein>
<feature type="domain" description="L,D-TPase catalytic" evidence="10">
    <location>
        <begin position="259"/>
        <end position="384"/>
    </location>
</feature>
<evidence type="ECO:0000256" key="9">
    <source>
        <dbReference type="SAM" id="SignalP"/>
    </source>
</evidence>
<dbReference type="SUPFAM" id="SSF141523">
    <property type="entry name" value="L,D-transpeptidase catalytic domain-like"/>
    <property type="match status" value="1"/>
</dbReference>
<dbReference type="EMBL" id="CP154795">
    <property type="protein sequence ID" value="XAN06748.1"/>
    <property type="molecule type" value="Genomic_DNA"/>
</dbReference>
<keyword evidence="4 7" id="KW-0573">Peptidoglycan synthesis</keyword>
<dbReference type="Gene3D" id="2.60.40.3780">
    <property type="match status" value="1"/>
</dbReference>
<feature type="compositionally biased region" description="Low complexity" evidence="8">
    <location>
        <begin position="21"/>
        <end position="46"/>
    </location>
</feature>
<keyword evidence="9" id="KW-0732">Signal</keyword>
<dbReference type="CDD" id="cd13432">
    <property type="entry name" value="LDT_IgD_like_2"/>
    <property type="match status" value="1"/>
</dbReference>
<dbReference type="Gene3D" id="2.60.40.3710">
    <property type="match status" value="1"/>
</dbReference>
<feature type="active site" description="Nucleophile" evidence="7">
    <location>
        <position position="360"/>
    </location>
</feature>
<organism evidence="11 12">
    <name type="scientific">Ammonicoccus fulvus</name>
    <dbReference type="NCBI Taxonomy" id="3138240"/>
    <lineage>
        <taxon>Bacteria</taxon>
        <taxon>Bacillati</taxon>
        <taxon>Actinomycetota</taxon>
        <taxon>Actinomycetes</taxon>
        <taxon>Propionibacteriales</taxon>
        <taxon>Propionibacteriaceae</taxon>
        <taxon>Ammonicoccus</taxon>
    </lineage>
</organism>
<evidence type="ECO:0000256" key="7">
    <source>
        <dbReference type="PROSITE-ProRule" id="PRU01373"/>
    </source>
</evidence>
<dbReference type="InterPro" id="IPR050979">
    <property type="entry name" value="LD-transpeptidase"/>
</dbReference>
<dbReference type="InterPro" id="IPR005490">
    <property type="entry name" value="LD_TPept_cat_dom"/>
</dbReference>
<reference evidence="11 12" key="1">
    <citation type="submission" date="2024-04" db="EMBL/GenBank/DDBJ databases">
        <title>Isolation of an actinomycete strain from pig manure.</title>
        <authorList>
            <person name="Gong T."/>
            <person name="Yu Z."/>
            <person name="An M."/>
            <person name="Wei C."/>
            <person name="Yang W."/>
            <person name="Liu L."/>
        </authorList>
    </citation>
    <scope>NUCLEOTIDE SEQUENCE [LARGE SCALE GENOMIC DNA]</scope>
    <source>
        <strain evidence="11 12">ZF39</strain>
    </source>
</reference>
<evidence type="ECO:0000256" key="8">
    <source>
        <dbReference type="SAM" id="MobiDB-lite"/>
    </source>
</evidence>
<keyword evidence="3 7" id="KW-0133">Cell shape</keyword>
<accession>A0ABZ3FL20</accession>
<dbReference type="PROSITE" id="PS52029">
    <property type="entry name" value="LD_TPASE"/>
    <property type="match status" value="1"/>
</dbReference>
<name>A0ABZ3FL20_9ACTN</name>
<keyword evidence="6 7" id="KW-0961">Cell wall biogenesis/degradation</keyword>
<dbReference type="InterPro" id="IPR041280">
    <property type="entry name" value="Big_10"/>
</dbReference>
<keyword evidence="2" id="KW-0808">Transferase</keyword>
<evidence type="ECO:0000259" key="10">
    <source>
        <dbReference type="PROSITE" id="PS52029"/>
    </source>
</evidence>
<dbReference type="Pfam" id="PF03734">
    <property type="entry name" value="YkuD"/>
    <property type="match status" value="1"/>
</dbReference>
<evidence type="ECO:0000256" key="6">
    <source>
        <dbReference type="ARBA" id="ARBA00023316"/>
    </source>
</evidence>
<evidence type="ECO:0000313" key="11">
    <source>
        <dbReference type="EMBL" id="XAN06748.1"/>
    </source>
</evidence>
<feature type="region of interest" description="Disordered" evidence="8">
    <location>
        <begin position="21"/>
        <end position="56"/>
    </location>
</feature>
<evidence type="ECO:0000256" key="4">
    <source>
        <dbReference type="ARBA" id="ARBA00022984"/>
    </source>
</evidence>
<comment type="pathway">
    <text evidence="1 7">Cell wall biogenesis; peptidoglycan biosynthesis.</text>
</comment>
<keyword evidence="12" id="KW-1185">Reference proteome</keyword>
<dbReference type="PANTHER" id="PTHR30582">
    <property type="entry name" value="L,D-TRANSPEPTIDASE"/>
    <property type="match status" value="1"/>
</dbReference>
<dbReference type="InterPro" id="IPR038063">
    <property type="entry name" value="Transpep_catalytic_dom"/>
</dbReference>
<proteinExistence type="predicted"/>
<dbReference type="Pfam" id="PF17964">
    <property type="entry name" value="Big_10"/>
    <property type="match status" value="1"/>
</dbReference>
<keyword evidence="5" id="KW-0012">Acyltransferase</keyword>
<dbReference type="Gene3D" id="2.40.440.10">
    <property type="entry name" value="L,D-transpeptidase catalytic domain-like"/>
    <property type="match status" value="1"/>
</dbReference>
<feature type="signal peptide" evidence="9">
    <location>
        <begin position="1"/>
        <end position="23"/>
    </location>
</feature>
<dbReference type="CDD" id="cd16913">
    <property type="entry name" value="YkuD_like"/>
    <property type="match status" value="1"/>
</dbReference>
<evidence type="ECO:0000256" key="2">
    <source>
        <dbReference type="ARBA" id="ARBA00022679"/>
    </source>
</evidence>
<evidence type="ECO:0000256" key="3">
    <source>
        <dbReference type="ARBA" id="ARBA00022960"/>
    </source>
</evidence>
<dbReference type="PROSITE" id="PS51257">
    <property type="entry name" value="PROKAR_LIPOPROTEIN"/>
    <property type="match status" value="1"/>
</dbReference>
<sequence length="412" mass="44122">MRVRGVAAALVALLVVGCGNSTVSPPTVEPTPGNATSGVPVETAEPTPEPSPMPSGPPALAVNVADGAKDVPVDTLITVSRNRVEVTDVEVTTTASGRNAVPVIGGVDASGNWVAKSRLDPGATYTVSARGRADDGSELTARSRFTTKSLSRNQEVFPTVGPLAELGGPFGVAQPVIIQFDLPVANKAEFERNLSVTSEPAQTGSWGWINDSEVHYRPKDYWQPGTRIKLEANLNGVDAGNGTYGQLNRELEVKIGVRNVTKVDLETKQLSFQRDGGEVHTWPVSAGKPGFTTRSGTKIIMEKIYSTRMESETTGIAAGSAEGYDLNVHYALRLTQSGEFFHAAPWNASNFGRVNASHGCTGLSDSAAESYYEQAQIGDPVEFTGSDRELEWGNGWTEWNITWDEWQERSAL</sequence>
<dbReference type="PANTHER" id="PTHR30582:SF2">
    <property type="entry name" value="L,D-TRANSPEPTIDASE YCIB-RELATED"/>
    <property type="match status" value="1"/>
</dbReference>
<gene>
    <name evidence="11" type="ORF">AADG42_05300</name>
</gene>
<feature type="active site" description="Proton donor/acceptor" evidence="7">
    <location>
        <position position="342"/>
    </location>
</feature>
<evidence type="ECO:0000256" key="5">
    <source>
        <dbReference type="ARBA" id="ARBA00023315"/>
    </source>
</evidence>
<dbReference type="Proteomes" id="UP001442841">
    <property type="component" value="Chromosome"/>
</dbReference>
<evidence type="ECO:0000313" key="12">
    <source>
        <dbReference type="Proteomes" id="UP001442841"/>
    </source>
</evidence>
<evidence type="ECO:0000256" key="1">
    <source>
        <dbReference type="ARBA" id="ARBA00004752"/>
    </source>
</evidence>
<feature type="compositionally biased region" description="Pro residues" evidence="8">
    <location>
        <begin position="47"/>
        <end position="56"/>
    </location>
</feature>
<dbReference type="RefSeq" id="WP_425308177.1">
    <property type="nucleotide sequence ID" value="NZ_CP154795.1"/>
</dbReference>